<proteinExistence type="predicted"/>
<dbReference type="EMBL" id="CADCUC010000346">
    <property type="protein sequence ID" value="CAA9336849.1"/>
    <property type="molecule type" value="Genomic_DNA"/>
</dbReference>
<accession>A0A6J4LN56</accession>
<dbReference type="AlphaFoldDB" id="A0A6J4LN56"/>
<name>A0A6J4LN56_9HYPH</name>
<evidence type="ECO:0008006" key="2">
    <source>
        <dbReference type="Google" id="ProtNLM"/>
    </source>
</evidence>
<reference evidence="1" key="1">
    <citation type="submission" date="2020-02" db="EMBL/GenBank/DDBJ databases">
        <authorList>
            <person name="Meier V. D."/>
        </authorList>
    </citation>
    <scope>NUCLEOTIDE SEQUENCE</scope>
    <source>
        <strain evidence="1">AVDCRST_MAG90</strain>
    </source>
</reference>
<protein>
    <recommendedName>
        <fullName evidence="2">GAF domain-containing protein</fullName>
    </recommendedName>
</protein>
<organism evidence="1">
    <name type="scientific">uncultured Microvirga sp</name>
    <dbReference type="NCBI Taxonomy" id="412392"/>
    <lineage>
        <taxon>Bacteria</taxon>
        <taxon>Pseudomonadati</taxon>
        <taxon>Pseudomonadota</taxon>
        <taxon>Alphaproteobacteria</taxon>
        <taxon>Hyphomicrobiales</taxon>
        <taxon>Methylobacteriaceae</taxon>
        <taxon>Microvirga</taxon>
        <taxon>environmental samples</taxon>
    </lineage>
</organism>
<dbReference type="SUPFAM" id="SSF55781">
    <property type="entry name" value="GAF domain-like"/>
    <property type="match status" value="1"/>
</dbReference>
<gene>
    <name evidence="1" type="ORF">AVDCRST_MAG90-1808</name>
</gene>
<sequence length="116" mass="12366">MTMPTRRSALALTLGGRKRKRGAARGRRVLIGRRILVGEGEAAIRAAFDDHALILGLGLRAAINIPVVFGGACLGTLNALTRRDRVAPGETALCRHLAHLAIPALLAARTAPFDRR</sequence>
<evidence type="ECO:0000313" key="1">
    <source>
        <dbReference type="EMBL" id="CAA9336849.1"/>
    </source>
</evidence>